<dbReference type="PROSITE" id="PS00636">
    <property type="entry name" value="DNAJ_1"/>
    <property type="match status" value="1"/>
</dbReference>
<feature type="binding site" evidence="8">
    <location>
        <position position="161"/>
    </location>
    <ligand>
        <name>Zn(2+)</name>
        <dbReference type="ChEBI" id="CHEBI:29105"/>
        <label>1</label>
    </ligand>
</feature>
<feature type="domain" description="CR-type" evidence="11">
    <location>
        <begin position="148"/>
        <end position="230"/>
    </location>
</feature>
<dbReference type="Gene3D" id="2.10.230.10">
    <property type="entry name" value="Heat shock protein DnaJ, cysteine-rich domain"/>
    <property type="match status" value="1"/>
</dbReference>
<comment type="caution">
    <text evidence="8">Lacks conserved residue(s) required for the propagation of feature annotation.</text>
</comment>
<dbReference type="InterPro" id="IPR018253">
    <property type="entry name" value="DnaJ_domain_CS"/>
</dbReference>
<dbReference type="GO" id="GO:0008270">
    <property type="term" value="F:zinc ion binding"/>
    <property type="evidence" value="ECO:0007669"/>
    <property type="project" value="UniProtKB-UniRule"/>
</dbReference>
<dbReference type="GO" id="GO:0042026">
    <property type="term" value="P:protein refolding"/>
    <property type="evidence" value="ECO:0007669"/>
    <property type="project" value="TreeGrafter"/>
</dbReference>
<feature type="binding site" evidence="8">
    <location>
        <position position="181"/>
    </location>
    <ligand>
        <name>Zn(2+)</name>
        <dbReference type="ChEBI" id="CHEBI:29105"/>
        <label>2</label>
    </ligand>
</feature>
<dbReference type="AlphaFoldDB" id="A0A1F6VGA2"/>
<feature type="zinc finger region" description="CR-type" evidence="9">
    <location>
        <begin position="148"/>
        <end position="230"/>
    </location>
</feature>
<feature type="binding site" evidence="8">
    <location>
        <position position="218"/>
    </location>
    <ligand>
        <name>Zn(2+)</name>
        <dbReference type="ChEBI" id="CHEBI:29105"/>
        <label>1</label>
    </ligand>
</feature>
<comment type="domain">
    <text evidence="8">The J domain is necessary and sufficient to stimulate DnaK ATPase activity. Zinc center 1 plays an important role in the autonomous, DnaK-independent chaperone activity of DnaJ. Zinc center 2 is essential for interaction with DnaK and for DnaJ activity.</text>
</comment>
<keyword evidence="8" id="KW-0963">Cytoplasm</keyword>
<dbReference type="InterPro" id="IPR001305">
    <property type="entry name" value="HSP_DnaJ_Cys-rich_dom"/>
</dbReference>
<protein>
    <recommendedName>
        <fullName evidence="7 8">Chaperone protein DnaJ</fullName>
    </recommendedName>
</protein>
<dbReference type="CDD" id="cd10719">
    <property type="entry name" value="DnaJ_zf"/>
    <property type="match status" value="1"/>
</dbReference>
<evidence type="ECO:0000256" key="9">
    <source>
        <dbReference type="PROSITE-ProRule" id="PRU00546"/>
    </source>
</evidence>
<dbReference type="GO" id="GO:0051082">
    <property type="term" value="F:unfolded protein binding"/>
    <property type="evidence" value="ECO:0007669"/>
    <property type="project" value="UniProtKB-UniRule"/>
</dbReference>
<dbReference type="PANTHER" id="PTHR43096:SF10">
    <property type="entry name" value="CHAPERONE PROTEIN DNAJ A6, CHLOROPLASTIC"/>
    <property type="match status" value="1"/>
</dbReference>
<evidence type="ECO:0000256" key="1">
    <source>
        <dbReference type="ARBA" id="ARBA00022723"/>
    </source>
</evidence>
<comment type="subcellular location">
    <subcellularLocation>
        <location evidence="8">Cytoplasm</location>
    </subcellularLocation>
</comment>
<dbReference type="CDD" id="cd06257">
    <property type="entry name" value="DnaJ"/>
    <property type="match status" value="1"/>
</dbReference>
<feature type="binding site" evidence="8">
    <location>
        <position position="178"/>
    </location>
    <ligand>
        <name>Zn(2+)</name>
        <dbReference type="ChEBI" id="CHEBI:29105"/>
        <label>2</label>
    </ligand>
</feature>
<keyword evidence="2 8" id="KW-0677">Repeat</keyword>
<accession>A0A1F6VGA2</accession>
<keyword evidence="3 8" id="KW-0863">Zinc-finger</keyword>
<dbReference type="SUPFAM" id="SSF46565">
    <property type="entry name" value="Chaperone J-domain"/>
    <property type="match status" value="1"/>
</dbReference>
<dbReference type="InterPro" id="IPR008971">
    <property type="entry name" value="HSP40/DnaJ_pept-bd"/>
</dbReference>
<keyword evidence="4 8" id="KW-0862">Zinc</keyword>
<dbReference type="GO" id="GO:0009408">
    <property type="term" value="P:response to heat"/>
    <property type="evidence" value="ECO:0007669"/>
    <property type="project" value="InterPro"/>
</dbReference>
<reference evidence="12 13" key="1">
    <citation type="journal article" date="2016" name="Nat. Commun.">
        <title>Thousands of microbial genomes shed light on interconnected biogeochemical processes in an aquifer system.</title>
        <authorList>
            <person name="Anantharaman K."/>
            <person name="Brown C.T."/>
            <person name="Hug L.A."/>
            <person name="Sharon I."/>
            <person name="Castelle C.J."/>
            <person name="Probst A.J."/>
            <person name="Thomas B.C."/>
            <person name="Singh A."/>
            <person name="Wilkins M.J."/>
            <person name="Karaoz U."/>
            <person name="Brodie E.L."/>
            <person name="Williams K.H."/>
            <person name="Hubbard S.S."/>
            <person name="Banfield J.F."/>
        </authorList>
    </citation>
    <scope>NUCLEOTIDE SEQUENCE [LARGE SCALE GENOMIC DNA]</scope>
</reference>
<gene>
    <name evidence="8" type="primary">dnaJ</name>
    <name evidence="12" type="ORF">A2738_01805</name>
</gene>
<dbReference type="Gene3D" id="1.10.287.110">
    <property type="entry name" value="DnaJ domain"/>
    <property type="match status" value="1"/>
</dbReference>
<dbReference type="InterPro" id="IPR036410">
    <property type="entry name" value="HSP_DnaJ_Cys-rich_dom_sf"/>
</dbReference>
<evidence type="ECO:0000256" key="3">
    <source>
        <dbReference type="ARBA" id="ARBA00022771"/>
    </source>
</evidence>
<dbReference type="GO" id="GO:0005737">
    <property type="term" value="C:cytoplasm"/>
    <property type="evidence" value="ECO:0007669"/>
    <property type="project" value="UniProtKB-SubCell"/>
</dbReference>
<proteinExistence type="inferred from homology"/>
<dbReference type="Pfam" id="PF00684">
    <property type="entry name" value="DnaJ_CXXCXGXG"/>
    <property type="match status" value="1"/>
</dbReference>
<keyword evidence="5 8" id="KW-0143">Chaperone</keyword>
<dbReference type="NCBIfam" id="TIGR02349">
    <property type="entry name" value="DnaJ_bact"/>
    <property type="match status" value="1"/>
</dbReference>
<feature type="binding site" evidence="8">
    <location>
        <position position="204"/>
    </location>
    <ligand>
        <name>Zn(2+)</name>
        <dbReference type="ChEBI" id="CHEBI:29105"/>
        <label>2</label>
    </ligand>
</feature>
<organism evidence="12 13">
    <name type="scientific">Candidatus Nomurabacteria bacterium RIFCSPHIGHO2_01_FULL_42_15</name>
    <dbReference type="NCBI Taxonomy" id="1801742"/>
    <lineage>
        <taxon>Bacteria</taxon>
        <taxon>Candidatus Nomuraibacteriota</taxon>
    </lineage>
</organism>
<dbReference type="FunFam" id="2.10.230.10:FF:000002">
    <property type="entry name" value="Molecular chaperone DnaJ"/>
    <property type="match status" value="1"/>
</dbReference>
<feature type="binding site" evidence="8">
    <location>
        <position position="221"/>
    </location>
    <ligand>
        <name>Zn(2+)</name>
        <dbReference type="ChEBI" id="CHEBI:29105"/>
        <label>1</label>
    </ligand>
</feature>
<dbReference type="NCBIfam" id="NF008035">
    <property type="entry name" value="PRK10767.1"/>
    <property type="match status" value="1"/>
</dbReference>
<comment type="subunit">
    <text evidence="8">Homodimer.</text>
</comment>
<dbReference type="Pfam" id="PF01556">
    <property type="entry name" value="DnaJ_C"/>
    <property type="match status" value="1"/>
</dbReference>
<dbReference type="HAMAP" id="MF_01152">
    <property type="entry name" value="DnaJ"/>
    <property type="match status" value="1"/>
</dbReference>
<dbReference type="PRINTS" id="PR00625">
    <property type="entry name" value="JDOMAIN"/>
</dbReference>
<feature type="binding site" evidence="8">
    <location>
        <position position="207"/>
    </location>
    <ligand>
        <name>Zn(2+)</name>
        <dbReference type="ChEBI" id="CHEBI:29105"/>
        <label>2</label>
    </ligand>
</feature>
<feature type="binding site" evidence="8">
    <location>
        <position position="164"/>
    </location>
    <ligand>
        <name>Zn(2+)</name>
        <dbReference type="ChEBI" id="CHEBI:29105"/>
        <label>1</label>
    </ligand>
</feature>
<dbReference type="Pfam" id="PF00226">
    <property type="entry name" value="DnaJ"/>
    <property type="match status" value="1"/>
</dbReference>
<dbReference type="Proteomes" id="UP000178235">
    <property type="component" value="Unassembled WGS sequence"/>
</dbReference>
<dbReference type="InterPro" id="IPR002939">
    <property type="entry name" value="DnaJ_C"/>
</dbReference>
<dbReference type="GO" id="GO:0031072">
    <property type="term" value="F:heat shock protein binding"/>
    <property type="evidence" value="ECO:0007669"/>
    <property type="project" value="InterPro"/>
</dbReference>
<dbReference type="PANTHER" id="PTHR43096">
    <property type="entry name" value="DNAJ HOMOLOG 1, MITOCHONDRIAL-RELATED"/>
    <property type="match status" value="1"/>
</dbReference>
<dbReference type="SUPFAM" id="SSF57938">
    <property type="entry name" value="DnaJ/Hsp40 cysteine-rich domain"/>
    <property type="match status" value="1"/>
</dbReference>
<comment type="similarity">
    <text evidence="6 8">Belongs to the DnaJ family.</text>
</comment>
<evidence type="ECO:0000259" key="10">
    <source>
        <dbReference type="PROSITE" id="PS50076"/>
    </source>
</evidence>
<evidence type="ECO:0000256" key="7">
    <source>
        <dbReference type="ARBA" id="ARBA00067609"/>
    </source>
</evidence>
<evidence type="ECO:0000256" key="8">
    <source>
        <dbReference type="HAMAP-Rule" id="MF_01152"/>
    </source>
</evidence>
<dbReference type="Gene3D" id="2.60.260.20">
    <property type="entry name" value="Urease metallochaperone UreE, N-terminal domain"/>
    <property type="match status" value="2"/>
</dbReference>
<dbReference type="SUPFAM" id="SSF49493">
    <property type="entry name" value="HSP40/DnaJ peptide-binding domain"/>
    <property type="match status" value="2"/>
</dbReference>
<evidence type="ECO:0000256" key="4">
    <source>
        <dbReference type="ARBA" id="ARBA00022833"/>
    </source>
</evidence>
<evidence type="ECO:0000256" key="2">
    <source>
        <dbReference type="ARBA" id="ARBA00022737"/>
    </source>
</evidence>
<keyword evidence="8" id="KW-0346">Stress response</keyword>
<dbReference type="InterPro" id="IPR001623">
    <property type="entry name" value="DnaJ_domain"/>
</dbReference>
<feature type="domain" description="J" evidence="10">
    <location>
        <begin position="4"/>
        <end position="66"/>
    </location>
</feature>
<evidence type="ECO:0000256" key="5">
    <source>
        <dbReference type="ARBA" id="ARBA00023186"/>
    </source>
</evidence>
<name>A0A1F6VGA2_9BACT</name>
<dbReference type="CDD" id="cd10747">
    <property type="entry name" value="DnaJ_C"/>
    <property type="match status" value="1"/>
</dbReference>
<evidence type="ECO:0000259" key="11">
    <source>
        <dbReference type="PROSITE" id="PS51188"/>
    </source>
</evidence>
<dbReference type="GO" id="GO:0005524">
    <property type="term" value="F:ATP binding"/>
    <property type="evidence" value="ECO:0007669"/>
    <property type="project" value="InterPro"/>
</dbReference>
<evidence type="ECO:0000313" key="13">
    <source>
        <dbReference type="Proteomes" id="UP000178235"/>
    </source>
</evidence>
<dbReference type="EMBL" id="MFTS01000003">
    <property type="protein sequence ID" value="OGI68595.1"/>
    <property type="molecule type" value="Genomic_DNA"/>
</dbReference>
<dbReference type="PROSITE" id="PS50076">
    <property type="entry name" value="DNAJ_2"/>
    <property type="match status" value="1"/>
</dbReference>
<keyword evidence="1 8" id="KW-0479">Metal-binding</keyword>
<sequence>MNKDYYNILGVNKSASKDEIKKAFYKLAHKYHPDKKEGNESKFKEVNEAYQVLSDEGKRAKYDQFGSGFENAQGFGGGQGGFGGFDGAGFGGFQGANVDFDFGNLNDIFSDFFSAGGGPASGWGGNKARRGRDISTEIQISFSDSIFGISRKILITKTSNCLTCHGSSAKAGSGMVTCKTCNGQGQIRESKRTIFGNIANTKICEACLGAGEVPKEACETCRGKGVMRREEEVDISIPAGIRDGEMIRMSGYGEAVSKGTAGDLYIKINVAPHPVFKRDGHDIVMNLNLKLSDALLGTKYPIETLDGHIEVTIPEGVGINEVLRVKGKGVPMGAKNKRGDLLIKLNIKLPSKISRKSRELIAELKKEGI</sequence>
<dbReference type="FunFam" id="2.60.260.20:FF:000005">
    <property type="entry name" value="Chaperone protein dnaJ 1, mitochondrial"/>
    <property type="match status" value="1"/>
</dbReference>
<comment type="cofactor">
    <cofactor evidence="8">
        <name>Zn(2+)</name>
        <dbReference type="ChEBI" id="CHEBI:29105"/>
    </cofactor>
    <text evidence="8">Binds 2 Zn(2+) ions per monomer.</text>
</comment>
<keyword evidence="8" id="KW-0235">DNA replication</keyword>
<dbReference type="SMART" id="SM00271">
    <property type="entry name" value="DnaJ"/>
    <property type="match status" value="1"/>
</dbReference>
<dbReference type="InterPro" id="IPR036869">
    <property type="entry name" value="J_dom_sf"/>
</dbReference>
<dbReference type="PROSITE" id="PS51188">
    <property type="entry name" value="ZF_CR"/>
    <property type="match status" value="1"/>
</dbReference>
<comment type="function">
    <text evidence="8">Participates actively in the response to hyperosmotic and heat shock by preventing the aggregation of stress-denatured proteins and by disaggregating proteins, also in an autonomous, DnaK-independent fashion. Unfolded proteins bind initially to DnaJ; upon interaction with the DnaJ-bound protein, DnaK hydrolyzes its bound ATP, resulting in the formation of a stable complex. GrpE releases ADP from DnaK; ATP binding to DnaK triggers the release of the substrate protein, thus completing the reaction cycle. Several rounds of ATP-dependent interactions between DnaJ, DnaK and GrpE are required for fully efficient folding. Also involved, together with DnaK and GrpE, in the DNA replication of plasmids through activation of initiation proteins.</text>
</comment>
<dbReference type="InterPro" id="IPR012724">
    <property type="entry name" value="DnaJ"/>
</dbReference>
<evidence type="ECO:0000313" key="12">
    <source>
        <dbReference type="EMBL" id="OGI68595.1"/>
    </source>
</evidence>
<comment type="caution">
    <text evidence="12">The sequence shown here is derived from an EMBL/GenBank/DDBJ whole genome shotgun (WGS) entry which is preliminary data.</text>
</comment>
<dbReference type="GO" id="GO:0006260">
    <property type="term" value="P:DNA replication"/>
    <property type="evidence" value="ECO:0007669"/>
    <property type="project" value="UniProtKB-KW"/>
</dbReference>
<evidence type="ECO:0000256" key="6">
    <source>
        <dbReference type="ARBA" id="ARBA00061004"/>
    </source>
</evidence>